<proteinExistence type="predicted"/>
<protein>
    <submittedName>
        <fullName evidence="2">Uncharacterized protein</fullName>
    </submittedName>
</protein>
<sequence length="62" mass="6621">MSRADFEPSAPSHLPVPAGPKRTPALPDPYGTEALFGEAVPPKPARREQRRPGDIAGQDGLF</sequence>
<evidence type="ECO:0000256" key="1">
    <source>
        <dbReference type="SAM" id="MobiDB-lite"/>
    </source>
</evidence>
<feature type="region of interest" description="Disordered" evidence="1">
    <location>
        <begin position="1"/>
        <end position="62"/>
    </location>
</feature>
<organism evidence="2 3">
    <name type="scientific">Streptomyces violascens</name>
    <dbReference type="NCBI Taxonomy" id="67381"/>
    <lineage>
        <taxon>Bacteria</taxon>
        <taxon>Bacillati</taxon>
        <taxon>Actinomycetota</taxon>
        <taxon>Actinomycetes</taxon>
        <taxon>Kitasatosporales</taxon>
        <taxon>Streptomycetaceae</taxon>
        <taxon>Streptomyces</taxon>
    </lineage>
</organism>
<name>A0ABQ3QUX2_9ACTN</name>
<accession>A0ABQ3QUX2</accession>
<evidence type="ECO:0000313" key="3">
    <source>
        <dbReference type="Proteomes" id="UP001050808"/>
    </source>
</evidence>
<gene>
    <name evidence="2" type="ORF">Sviol_54940</name>
</gene>
<dbReference type="Proteomes" id="UP001050808">
    <property type="component" value="Unassembled WGS sequence"/>
</dbReference>
<keyword evidence="3" id="KW-1185">Reference proteome</keyword>
<evidence type="ECO:0000313" key="2">
    <source>
        <dbReference type="EMBL" id="GHI41086.1"/>
    </source>
</evidence>
<dbReference type="EMBL" id="BNDY01000017">
    <property type="protein sequence ID" value="GHI41086.1"/>
    <property type="molecule type" value="Genomic_DNA"/>
</dbReference>
<comment type="caution">
    <text evidence="2">The sequence shown here is derived from an EMBL/GenBank/DDBJ whole genome shotgun (WGS) entry which is preliminary data.</text>
</comment>
<reference evidence="2" key="1">
    <citation type="submission" date="2024-05" db="EMBL/GenBank/DDBJ databases">
        <title>Whole genome shotgun sequence of Streptomyces violascens NBRC 12920.</title>
        <authorList>
            <person name="Komaki H."/>
            <person name="Tamura T."/>
        </authorList>
    </citation>
    <scope>NUCLEOTIDE SEQUENCE</scope>
    <source>
        <strain evidence="2">NBRC 12920</strain>
    </source>
</reference>